<feature type="domain" description="PurM-like N-terminal" evidence="3">
    <location>
        <begin position="35"/>
        <end position="146"/>
    </location>
</feature>
<dbReference type="EMBL" id="CP053085">
    <property type="protein sequence ID" value="QJR35430.1"/>
    <property type="molecule type" value="Genomic_DNA"/>
</dbReference>
<dbReference type="AlphaFoldDB" id="A0A6M4ILA3"/>
<reference evidence="5 6" key="1">
    <citation type="submission" date="2020-05" db="EMBL/GenBank/DDBJ databases">
        <title>Complete genome sequence of Gemmatimonas greenlandica TET16.</title>
        <authorList>
            <person name="Zeng Y."/>
        </authorList>
    </citation>
    <scope>NUCLEOTIDE SEQUENCE [LARGE SCALE GENOMIC DNA]</scope>
    <source>
        <strain evidence="5 6">TET16</strain>
    </source>
</reference>
<feature type="binding site" evidence="2">
    <location>
        <position position="153"/>
    </location>
    <ligand>
        <name>ATP</name>
        <dbReference type="ChEBI" id="CHEBI:30616"/>
    </ligand>
</feature>
<dbReference type="Proteomes" id="UP000500938">
    <property type="component" value="Chromosome"/>
</dbReference>
<feature type="binding site" evidence="2">
    <location>
        <position position="83"/>
    </location>
    <ligand>
        <name>Mg(2+)</name>
        <dbReference type="ChEBI" id="CHEBI:18420"/>
        <label>2</label>
    </ligand>
</feature>
<evidence type="ECO:0000259" key="3">
    <source>
        <dbReference type="Pfam" id="PF00586"/>
    </source>
</evidence>
<dbReference type="InterPro" id="IPR036921">
    <property type="entry name" value="PurM-like_N_sf"/>
</dbReference>
<sequence>MSLEPRPHQAMREGAEFDTIRALMARWGDLAVDIGDDAAVLAPSPHGTRVVSVDACVEDVHFRRAWISAREVGVRAAVAALSDLAAMGARAEYVLIAFVIPDAWREELSEVADGMGAVIREAGARIVGGNLSQGAVFSITTTVVGCAQRAVSRSGARAGDLVVVTGLLGGPGAAIQAWDAGESPTAWSRGRFAAPAPRWAEGEALALAGASAMIDISDGLAGDARHVAAASGVRLDLDASRVPAGPGIAAAVAMQSGEEYELLACIPEEAYKKLAMDWAAISIGPLTVVGVVRDGADASPTSTASPVAGGFDHFASVEIPR</sequence>
<feature type="binding site" evidence="2">
    <location>
        <position position="61"/>
    </location>
    <ligand>
        <name>substrate</name>
    </ligand>
</feature>
<dbReference type="GO" id="GO:0009030">
    <property type="term" value="F:thiamine-phosphate kinase activity"/>
    <property type="evidence" value="ECO:0007669"/>
    <property type="project" value="UniProtKB-UniRule"/>
</dbReference>
<organism evidence="5 6">
    <name type="scientific">Gemmatimonas groenlandica</name>
    <dbReference type="NCBI Taxonomy" id="2732249"/>
    <lineage>
        <taxon>Bacteria</taxon>
        <taxon>Pseudomonadati</taxon>
        <taxon>Gemmatimonadota</taxon>
        <taxon>Gemmatimonadia</taxon>
        <taxon>Gemmatimonadales</taxon>
        <taxon>Gemmatimonadaceae</taxon>
        <taxon>Gemmatimonas</taxon>
    </lineage>
</organism>
<evidence type="ECO:0000256" key="1">
    <source>
        <dbReference type="ARBA" id="ARBA00022977"/>
    </source>
</evidence>
<keyword evidence="2" id="KW-0067">ATP-binding</keyword>
<dbReference type="GO" id="GO:0009229">
    <property type="term" value="P:thiamine diphosphate biosynthetic process"/>
    <property type="evidence" value="ECO:0007669"/>
    <property type="project" value="UniProtKB-UniRule"/>
</dbReference>
<feature type="binding site" evidence="2">
    <location>
        <position position="130"/>
    </location>
    <ligand>
        <name>Mg(2+)</name>
        <dbReference type="ChEBI" id="CHEBI:18420"/>
        <label>1</label>
    </ligand>
</feature>
<dbReference type="KEGG" id="ggr:HKW67_07885"/>
<keyword evidence="2" id="KW-0547">Nucleotide-binding</keyword>
<feature type="binding site" evidence="2">
    <location>
        <position position="83"/>
    </location>
    <ligand>
        <name>Mg(2+)</name>
        <dbReference type="ChEBI" id="CHEBI:18420"/>
        <label>4</label>
    </ligand>
</feature>
<comment type="function">
    <text evidence="2">Catalyzes the ATP-dependent phosphorylation of thiamine-monophosphate (TMP) to form thiamine-pyrophosphate (TPP), the active form of vitamin B1.</text>
</comment>
<feature type="binding site" evidence="2">
    <location>
        <position position="37"/>
    </location>
    <ligand>
        <name>Mg(2+)</name>
        <dbReference type="ChEBI" id="CHEBI:18420"/>
        <label>4</label>
    </ligand>
</feature>
<accession>A0A6M4ILA3</accession>
<gene>
    <name evidence="2 5" type="primary">thiL</name>
    <name evidence="5" type="ORF">HKW67_07885</name>
</gene>
<dbReference type="RefSeq" id="WP_171224860.1">
    <property type="nucleotide sequence ID" value="NZ_CP053085.1"/>
</dbReference>
<dbReference type="EC" id="2.7.4.16" evidence="2"/>
<dbReference type="UniPathway" id="UPA00060">
    <property type="reaction ID" value="UER00142"/>
</dbReference>
<feature type="binding site" evidence="2">
    <location>
        <position position="54"/>
    </location>
    <ligand>
        <name>Mg(2+)</name>
        <dbReference type="ChEBI" id="CHEBI:18420"/>
        <label>2</label>
    </ligand>
</feature>
<dbReference type="SUPFAM" id="SSF56042">
    <property type="entry name" value="PurM C-terminal domain-like"/>
    <property type="match status" value="1"/>
</dbReference>
<keyword evidence="2" id="KW-0479">Metal-binding</keyword>
<evidence type="ECO:0000313" key="6">
    <source>
        <dbReference type="Proteomes" id="UP000500938"/>
    </source>
</evidence>
<feature type="binding site" evidence="2">
    <location>
        <position position="52"/>
    </location>
    <ligand>
        <name>Mg(2+)</name>
        <dbReference type="ChEBI" id="CHEBI:18420"/>
        <label>4</label>
    </ligand>
</feature>
<dbReference type="Pfam" id="PF00586">
    <property type="entry name" value="AIRS"/>
    <property type="match status" value="1"/>
</dbReference>
<feature type="binding site" evidence="2">
    <location>
        <begin position="129"/>
        <end position="130"/>
    </location>
    <ligand>
        <name>ATP</name>
        <dbReference type="ChEBI" id="CHEBI:30616"/>
    </ligand>
</feature>
<evidence type="ECO:0000259" key="4">
    <source>
        <dbReference type="Pfam" id="PF02769"/>
    </source>
</evidence>
<protein>
    <recommendedName>
        <fullName evidence="2">Thiamine-monophosphate kinase</fullName>
        <shortName evidence="2">TMP kinase</shortName>
        <shortName evidence="2">Thiamine-phosphate kinase</shortName>
        <ecNumber evidence="2">2.7.4.16</ecNumber>
    </recommendedName>
</protein>
<name>A0A6M4ILA3_9BACT</name>
<feature type="binding site" evidence="2">
    <location>
        <position position="83"/>
    </location>
    <ligand>
        <name>Mg(2+)</name>
        <dbReference type="ChEBI" id="CHEBI:18420"/>
        <label>3</label>
    </ligand>
</feature>
<dbReference type="Pfam" id="PF02769">
    <property type="entry name" value="AIRS_C"/>
    <property type="match status" value="1"/>
</dbReference>
<feature type="binding site" evidence="2">
    <location>
        <position position="215"/>
    </location>
    <ligand>
        <name>Mg(2+)</name>
        <dbReference type="ChEBI" id="CHEBI:18420"/>
        <label>3</label>
    </ligand>
</feature>
<feature type="binding site" evidence="2">
    <location>
        <position position="54"/>
    </location>
    <ligand>
        <name>Mg(2+)</name>
        <dbReference type="ChEBI" id="CHEBI:18420"/>
        <label>1</label>
    </ligand>
</feature>
<dbReference type="PIRSF" id="PIRSF005303">
    <property type="entry name" value="Thiam_monoph_kin"/>
    <property type="match status" value="1"/>
</dbReference>
<evidence type="ECO:0000313" key="5">
    <source>
        <dbReference type="EMBL" id="QJR35430.1"/>
    </source>
</evidence>
<dbReference type="CDD" id="cd02194">
    <property type="entry name" value="ThiL"/>
    <property type="match status" value="1"/>
</dbReference>
<dbReference type="SUPFAM" id="SSF55326">
    <property type="entry name" value="PurM N-terminal domain-like"/>
    <property type="match status" value="1"/>
</dbReference>
<dbReference type="HAMAP" id="MF_02128">
    <property type="entry name" value="TMP_kinase"/>
    <property type="match status" value="1"/>
</dbReference>
<keyword evidence="1 2" id="KW-0784">Thiamine biosynthesis</keyword>
<comment type="catalytic activity">
    <reaction evidence="2">
        <text>thiamine phosphate + ATP = thiamine diphosphate + ADP</text>
        <dbReference type="Rhea" id="RHEA:15913"/>
        <dbReference type="ChEBI" id="CHEBI:30616"/>
        <dbReference type="ChEBI" id="CHEBI:37575"/>
        <dbReference type="ChEBI" id="CHEBI:58937"/>
        <dbReference type="ChEBI" id="CHEBI:456216"/>
        <dbReference type="EC" id="2.7.4.16"/>
    </reaction>
</comment>
<dbReference type="PANTHER" id="PTHR30270:SF0">
    <property type="entry name" value="THIAMINE-MONOPHOSPHATE KINASE"/>
    <property type="match status" value="1"/>
</dbReference>
<comment type="pathway">
    <text evidence="2">Cofactor biosynthesis; thiamine diphosphate biosynthesis; thiamine diphosphate from thiamine phosphate: step 1/1.</text>
</comment>
<evidence type="ECO:0000256" key="2">
    <source>
        <dbReference type="HAMAP-Rule" id="MF_02128"/>
    </source>
</evidence>
<dbReference type="GO" id="GO:0000287">
    <property type="term" value="F:magnesium ion binding"/>
    <property type="evidence" value="ECO:0007669"/>
    <property type="project" value="UniProtKB-UniRule"/>
</dbReference>
<dbReference type="InterPro" id="IPR016188">
    <property type="entry name" value="PurM-like_N"/>
</dbReference>
<dbReference type="NCBIfam" id="TIGR01379">
    <property type="entry name" value="thiL"/>
    <property type="match status" value="1"/>
</dbReference>
<keyword evidence="2 5" id="KW-0808">Transferase</keyword>
<dbReference type="GO" id="GO:0009228">
    <property type="term" value="P:thiamine biosynthetic process"/>
    <property type="evidence" value="ECO:0007669"/>
    <property type="project" value="UniProtKB-KW"/>
</dbReference>
<proteinExistence type="inferred from homology"/>
<dbReference type="PANTHER" id="PTHR30270">
    <property type="entry name" value="THIAMINE-MONOPHOSPHATE KINASE"/>
    <property type="match status" value="1"/>
</dbReference>
<feature type="binding site" evidence="2">
    <location>
        <position position="311"/>
    </location>
    <ligand>
        <name>substrate</name>
    </ligand>
</feature>
<keyword evidence="2" id="KW-0460">Magnesium</keyword>
<feature type="binding site" evidence="2">
    <location>
        <position position="217"/>
    </location>
    <ligand>
        <name>ATP</name>
        <dbReference type="ChEBI" id="CHEBI:30616"/>
    </ligand>
</feature>
<dbReference type="Gene3D" id="3.90.650.10">
    <property type="entry name" value="PurM-like C-terminal domain"/>
    <property type="match status" value="1"/>
</dbReference>
<feature type="binding site" evidence="2">
    <location>
        <position position="218"/>
    </location>
    <ligand>
        <name>Mg(2+)</name>
        <dbReference type="ChEBI" id="CHEBI:18420"/>
        <label>5</label>
    </ligand>
</feature>
<comment type="caution">
    <text evidence="2">Lacks conserved residue(s) required for the propagation of feature annotation.</text>
</comment>
<keyword evidence="6" id="KW-1185">Reference proteome</keyword>
<comment type="miscellaneous">
    <text evidence="2">Reaction mechanism of ThiL seems to utilize a direct, inline transfer of the gamma-phosphate of ATP to TMP rather than a phosphorylated enzyme intermediate.</text>
</comment>
<feature type="binding site" evidence="2">
    <location>
        <position position="258"/>
    </location>
    <ligand>
        <name>substrate</name>
    </ligand>
</feature>
<dbReference type="InterPro" id="IPR006283">
    <property type="entry name" value="ThiL-like"/>
</dbReference>
<keyword evidence="2 5" id="KW-0418">Kinase</keyword>
<feature type="binding site" evidence="2">
    <location>
        <position position="37"/>
    </location>
    <ligand>
        <name>Mg(2+)</name>
        <dbReference type="ChEBI" id="CHEBI:18420"/>
        <label>3</label>
    </ligand>
</feature>
<dbReference type="InterPro" id="IPR010918">
    <property type="entry name" value="PurM-like_C_dom"/>
</dbReference>
<feature type="domain" description="PurM-like C-terminal" evidence="4">
    <location>
        <begin position="157"/>
        <end position="296"/>
    </location>
</feature>
<comment type="similarity">
    <text evidence="2">Belongs to the thiamine-monophosphate kinase family.</text>
</comment>
<dbReference type="InterPro" id="IPR036676">
    <property type="entry name" value="PurM-like_C_sf"/>
</dbReference>
<dbReference type="Gene3D" id="3.30.1330.10">
    <property type="entry name" value="PurM-like, N-terminal domain"/>
    <property type="match status" value="1"/>
</dbReference>
<dbReference type="GO" id="GO:0005524">
    <property type="term" value="F:ATP binding"/>
    <property type="evidence" value="ECO:0007669"/>
    <property type="project" value="UniProtKB-UniRule"/>
</dbReference>